<keyword evidence="16" id="KW-1185">Reference proteome</keyword>
<evidence type="ECO:0000256" key="3">
    <source>
        <dbReference type="ARBA" id="ARBA00022723"/>
    </source>
</evidence>
<dbReference type="PANTHER" id="PTHR10359">
    <property type="entry name" value="A/G-SPECIFIC ADENINE GLYCOSYLASE/ENDONUCLEASE III"/>
    <property type="match status" value="1"/>
</dbReference>
<feature type="binding site" evidence="13">
    <location>
        <position position="201"/>
    </location>
    <ligand>
        <name>[4Fe-4S] cluster</name>
        <dbReference type="ChEBI" id="CHEBI:49883"/>
    </ligand>
</feature>
<evidence type="ECO:0000256" key="4">
    <source>
        <dbReference type="ARBA" id="ARBA00022763"/>
    </source>
</evidence>
<dbReference type="Pfam" id="PF00730">
    <property type="entry name" value="HhH-GPD"/>
    <property type="match status" value="1"/>
</dbReference>
<dbReference type="CDD" id="cd00056">
    <property type="entry name" value="ENDO3c"/>
    <property type="match status" value="1"/>
</dbReference>
<dbReference type="SUPFAM" id="SSF48150">
    <property type="entry name" value="DNA-glycosylase"/>
    <property type="match status" value="1"/>
</dbReference>
<keyword evidence="7 13" id="KW-0411">Iron-sulfur</keyword>
<dbReference type="GO" id="GO:0051539">
    <property type="term" value="F:4 iron, 4 sulfur cluster binding"/>
    <property type="evidence" value="ECO:0007669"/>
    <property type="project" value="UniProtKB-UniRule"/>
</dbReference>
<evidence type="ECO:0000256" key="8">
    <source>
        <dbReference type="ARBA" id="ARBA00023125"/>
    </source>
</evidence>
<dbReference type="PROSITE" id="PS01155">
    <property type="entry name" value="ENDONUCLEASE_III_2"/>
    <property type="match status" value="1"/>
</dbReference>
<accession>A0A9X9S3V3</accession>
<evidence type="ECO:0000259" key="14">
    <source>
        <dbReference type="SMART" id="SM00478"/>
    </source>
</evidence>
<evidence type="ECO:0000256" key="1">
    <source>
        <dbReference type="ARBA" id="ARBA00008343"/>
    </source>
</evidence>
<dbReference type="GO" id="GO:0003677">
    <property type="term" value="F:DNA binding"/>
    <property type="evidence" value="ECO:0007669"/>
    <property type="project" value="UniProtKB-UniRule"/>
</dbReference>
<dbReference type="GO" id="GO:0141016">
    <property type="term" value="F:G/T mismatch-specific thymine-DNA glycosylase activity"/>
    <property type="evidence" value="ECO:0007669"/>
    <property type="project" value="UniProtKB-EC"/>
</dbReference>
<keyword evidence="5 13" id="KW-0378">Hydrolase</keyword>
<comment type="cofactor">
    <cofactor evidence="13">
        <name>[4Fe-4S] cluster</name>
        <dbReference type="ChEBI" id="CHEBI:49883"/>
    </cofactor>
    <text evidence="13">Binds 1 [4Fe-4S] cluster.</text>
</comment>
<name>A0A9X9S3V3_METOG</name>
<feature type="binding site" evidence="13">
    <location>
        <position position="198"/>
    </location>
    <ligand>
        <name>[4Fe-4S] cluster</name>
        <dbReference type="ChEBI" id="CHEBI:49883"/>
    </ligand>
</feature>
<keyword evidence="6 13" id="KW-0408">Iron</keyword>
<dbReference type="PIRSF" id="PIRSF001435">
    <property type="entry name" value="Nth"/>
    <property type="match status" value="1"/>
</dbReference>
<dbReference type="Gene3D" id="1.10.340.30">
    <property type="entry name" value="Hypothetical protein, domain 2"/>
    <property type="match status" value="1"/>
</dbReference>
<dbReference type="PANTHER" id="PTHR10359:SF18">
    <property type="entry name" value="ENDONUCLEASE III"/>
    <property type="match status" value="1"/>
</dbReference>
<dbReference type="SMART" id="SM00525">
    <property type="entry name" value="FES"/>
    <property type="match status" value="1"/>
</dbReference>
<dbReference type="KEGG" id="mou:OU421_12355"/>
<evidence type="ECO:0000256" key="9">
    <source>
        <dbReference type="ARBA" id="ARBA00023204"/>
    </source>
</evidence>
<comment type="catalytic activity">
    <reaction evidence="12">
        <text>Hydrolyzes mismatched double-stranded DNA and polynucleotides, releasing free thymine.</text>
        <dbReference type="EC" id="3.2.2.29"/>
    </reaction>
</comment>
<evidence type="ECO:0000313" key="15">
    <source>
        <dbReference type="EMBL" id="WAI01186.1"/>
    </source>
</evidence>
<evidence type="ECO:0000256" key="7">
    <source>
        <dbReference type="ARBA" id="ARBA00023014"/>
    </source>
</evidence>
<evidence type="ECO:0000256" key="6">
    <source>
        <dbReference type="ARBA" id="ARBA00023004"/>
    </source>
</evidence>
<dbReference type="GeneID" id="76835907"/>
<comment type="catalytic activity">
    <reaction evidence="13">
        <text>2'-deoxyribonucleotide-(2'-deoxyribose 5'-phosphate)-2'-deoxyribonucleotide-DNA = a 3'-end 2'-deoxyribonucleotide-(2,3-dehydro-2,3-deoxyribose 5'-phosphate)-DNA + a 5'-end 5'-phospho-2'-deoxyribonucleoside-DNA + H(+)</text>
        <dbReference type="Rhea" id="RHEA:66592"/>
        <dbReference type="Rhea" id="RHEA-COMP:13180"/>
        <dbReference type="Rhea" id="RHEA-COMP:16897"/>
        <dbReference type="Rhea" id="RHEA-COMP:17067"/>
        <dbReference type="ChEBI" id="CHEBI:15378"/>
        <dbReference type="ChEBI" id="CHEBI:136412"/>
        <dbReference type="ChEBI" id="CHEBI:157695"/>
        <dbReference type="ChEBI" id="CHEBI:167181"/>
        <dbReference type="EC" id="4.2.99.18"/>
    </reaction>
</comment>
<dbReference type="GO" id="GO:0046872">
    <property type="term" value="F:metal ion binding"/>
    <property type="evidence" value="ECO:0007669"/>
    <property type="project" value="UniProtKB-KW"/>
</dbReference>
<dbReference type="InterPro" id="IPR000445">
    <property type="entry name" value="HhH_motif"/>
</dbReference>
<evidence type="ECO:0000256" key="13">
    <source>
        <dbReference type="HAMAP-Rule" id="MF_00942"/>
    </source>
</evidence>
<feature type="domain" description="HhH-GPD" evidence="14">
    <location>
        <begin position="41"/>
        <end position="189"/>
    </location>
</feature>
<feature type="binding site" evidence="13">
    <location>
        <position position="191"/>
    </location>
    <ligand>
        <name>[4Fe-4S] cluster</name>
        <dbReference type="ChEBI" id="CHEBI:49883"/>
    </ligand>
</feature>
<keyword evidence="8 13" id="KW-0238">DNA-binding</keyword>
<evidence type="ECO:0000256" key="5">
    <source>
        <dbReference type="ARBA" id="ARBA00022801"/>
    </source>
</evidence>
<gene>
    <name evidence="13 15" type="primary">nth</name>
    <name evidence="15" type="ORF">OU421_12355</name>
</gene>
<keyword evidence="4 13" id="KW-0227">DNA damage</keyword>
<dbReference type="EMBL" id="CP113361">
    <property type="protein sequence ID" value="WAI01186.1"/>
    <property type="molecule type" value="Genomic_DNA"/>
</dbReference>
<dbReference type="FunFam" id="1.10.340.30:FF:000001">
    <property type="entry name" value="Endonuclease III"/>
    <property type="match status" value="1"/>
</dbReference>
<organism evidence="15 16">
    <name type="scientific">Methanogenium organophilum</name>
    <dbReference type="NCBI Taxonomy" id="2199"/>
    <lineage>
        <taxon>Archaea</taxon>
        <taxon>Methanobacteriati</taxon>
        <taxon>Methanobacteriota</taxon>
        <taxon>Stenosarchaea group</taxon>
        <taxon>Methanomicrobia</taxon>
        <taxon>Methanomicrobiales</taxon>
        <taxon>Methanomicrobiaceae</taxon>
        <taxon>Methanogenium</taxon>
    </lineage>
</organism>
<dbReference type="InterPro" id="IPR003265">
    <property type="entry name" value="HhH-GPD_domain"/>
</dbReference>
<keyword evidence="15" id="KW-0255">Endonuclease</keyword>
<dbReference type="HAMAP" id="MF_00942">
    <property type="entry name" value="Nth"/>
    <property type="match status" value="1"/>
</dbReference>
<evidence type="ECO:0000256" key="11">
    <source>
        <dbReference type="ARBA" id="ARBA00023295"/>
    </source>
</evidence>
<evidence type="ECO:0000256" key="10">
    <source>
        <dbReference type="ARBA" id="ARBA00023239"/>
    </source>
</evidence>
<evidence type="ECO:0000313" key="16">
    <source>
        <dbReference type="Proteomes" id="UP001163096"/>
    </source>
</evidence>
<evidence type="ECO:0000256" key="2">
    <source>
        <dbReference type="ARBA" id="ARBA00022485"/>
    </source>
</evidence>
<comment type="function">
    <text evidence="13">DNA repair enzyme that has both DNA N-glycosylase activity and AP-lyase activity. The DNA N-glycosylase activity releases various damaged pyrimidines from DNA by cleaving the N-glycosidic bond, leaving an AP (apurinic/apyrimidinic) site. The AP-lyase activity cleaves the phosphodiester bond 3' to the AP site by a beta-elimination, leaving a 3'-terminal unsaturated sugar and a product with a terminal 5'-phosphate.</text>
</comment>
<dbReference type="GO" id="GO:0006285">
    <property type="term" value="P:base-excision repair, AP site formation"/>
    <property type="evidence" value="ECO:0007669"/>
    <property type="project" value="TreeGrafter"/>
</dbReference>
<dbReference type="Pfam" id="PF00633">
    <property type="entry name" value="HHH"/>
    <property type="match status" value="1"/>
</dbReference>
<dbReference type="RefSeq" id="WP_268186405.1">
    <property type="nucleotide sequence ID" value="NZ_CP113361.1"/>
</dbReference>
<dbReference type="InterPro" id="IPR023170">
    <property type="entry name" value="HhH_base_excis_C"/>
</dbReference>
<dbReference type="InterPro" id="IPR011257">
    <property type="entry name" value="DNA_glycosylase"/>
</dbReference>
<dbReference type="InterPro" id="IPR003651">
    <property type="entry name" value="Endonuclease3_FeS-loop_motif"/>
</dbReference>
<keyword evidence="2 13" id="KW-0004">4Fe-4S</keyword>
<dbReference type="InterPro" id="IPR004036">
    <property type="entry name" value="Endonuclease-III-like_CS2"/>
</dbReference>
<sequence>MIQEEANLILAILAEDYPIHNGIVSFLKFENPFQILILTILSAQTTDRTVNGISKELFGKYPDADAMAHASPEEVESLIHSTGFYHTKAKNIIATSRILVTQYNGEVPQTMSDLVTLPGVGRKTANIVLNHAFGQNVGIAVDTHVRRLSQRIGFTDANTPDAIETDLMNLFNQSQWKYINYLLISHGRAVCTAKKPHCGVCRISAHCRFFKEK</sequence>
<dbReference type="GO" id="GO:0140078">
    <property type="term" value="F:class I DNA-(apurinic or apyrimidinic site) endonuclease activity"/>
    <property type="evidence" value="ECO:0007669"/>
    <property type="project" value="UniProtKB-EC"/>
</dbReference>
<dbReference type="EC" id="4.2.99.18" evidence="13"/>
<keyword evidence="10 13" id="KW-0456">Lyase</keyword>
<comment type="similarity">
    <text evidence="1 13">Belongs to the Nth/MutY family.</text>
</comment>
<dbReference type="InterPro" id="IPR005759">
    <property type="entry name" value="Nth"/>
</dbReference>
<dbReference type="AlphaFoldDB" id="A0A9X9S3V3"/>
<dbReference type="Gene3D" id="1.10.1670.10">
    <property type="entry name" value="Helix-hairpin-Helix base-excision DNA repair enzymes (C-terminal)"/>
    <property type="match status" value="1"/>
</dbReference>
<keyword evidence="15" id="KW-0540">Nuclease</keyword>
<proteinExistence type="inferred from homology"/>
<dbReference type="Proteomes" id="UP001163096">
    <property type="component" value="Chromosome"/>
</dbReference>
<dbReference type="NCBIfam" id="TIGR01083">
    <property type="entry name" value="nth"/>
    <property type="match status" value="1"/>
</dbReference>
<keyword evidence="3 13" id="KW-0479">Metal-binding</keyword>
<feature type="binding site" evidence="13">
    <location>
        <position position="207"/>
    </location>
    <ligand>
        <name>[4Fe-4S] cluster</name>
        <dbReference type="ChEBI" id="CHEBI:49883"/>
    </ligand>
</feature>
<dbReference type="SMART" id="SM00478">
    <property type="entry name" value="ENDO3c"/>
    <property type="match status" value="1"/>
</dbReference>
<reference evidence="15" key="1">
    <citation type="submission" date="2022-11" db="EMBL/GenBank/DDBJ databases">
        <title>Complete genome sequence of Methanogenium organophilum DSM 3596.</title>
        <authorList>
            <person name="Chen S.-C."/>
            <person name="Lai S.-J."/>
            <person name="You Y.-T."/>
        </authorList>
    </citation>
    <scope>NUCLEOTIDE SEQUENCE</scope>
    <source>
        <strain evidence="15">DSM 3596</strain>
    </source>
</reference>
<dbReference type="FunFam" id="1.10.1670.10:FF:000001">
    <property type="entry name" value="Endonuclease III"/>
    <property type="match status" value="1"/>
</dbReference>
<keyword evidence="9 13" id="KW-0234">DNA repair</keyword>
<keyword evidence="11 13" id="KW-0326">Glycosidase</keyword>
<protein>
    <recommendedName>
        <fullName evidence="13">Endonuclease III</fullName>
        <ecNumber evidence="13">4.2.99.18</ecNumber>
    </recommendedName>
    <alternativeName>
        <fullName evidence="13">DNA-(apurinic or apyrimidinic site) lyase</fullName>
    </alternativeName>
</protein>
<evidence type="ECO:0000256" key="12">
    <source>
        <dbReference type="ARBA" id="ARBA00052915"/>
    </source>
</evidence>